<dbReference type="GO" id="GO:0000149">
    <property type="term" value="F:SNARE binding"/>
    <property type="evidence" value="ECO:0007669"/>
    <property type="project" value="TreeGrafter"/>
</dbReference>
<evidence type="ECO:0000256" key="5">
    <source>
        <dbReference type="SAM" id="MobiDB-lite"/>
    </source>
</evidence>
<dbReference type="Pfam" id="PF10186">
    <property type="entry name" value="ATG14"/>
    <property type="match status" value="1"/>
</dbReference>
<dbReference type="GO" id="GO:0032991">
    <property type="term" value="C:protein-containing complex"/>
    <property type="evidence" value="ECO:0007669"/>
    <property type="project" value="UniProtKB-ARBA"/>
</dbReference>
<dbReference type="GO" id="GO:0000323">
    <property type="term" value="C:lytic vacuole"/>
    <property type="evidence" value="ECO:0007669"/>
    <property type="project" value="TreeGrafter"/>
</dbReference>
<feature type="region of interest" description="Disordered" evidence="5">
    <location>
        <begin position="233"/>
        <end position="257"/>
    </location>
</feature>
<proteinExistence type="inferred from homology"/>
<reference evidence="6 7" key="1">
    <citation type="submission" date="2019-02" db="EMBL/GenBank/DDBJ databases">
        <title>Genome sequencing of the rare red list fungi Hericium alpestre (H. flagellum).</title>
        <authorList>
            <person name="Buettner E."/>
            <person name="Kellner H."/>
        </authorList>
    </citation>
    <scope>NUCLEOTIDE SEQUENCE [LARGE SCALE GENOMIC DNA]</scope>
    <source>
        <strain evidence="6 7">DSM 108284</strain>
    </source>
</reference>
<keyword evidence="7" id="KW-1185">Reference proteome</keyword>
<dbReference type="InterPro" id="IPR018791">
    <property type="entry name" value="UV_resistance/autophagy_Atg14"/>
</dbReference>
<dbReference type="STRING" id="135208.A0A4Y9ZZ20"/>
<evidence type="ECO:0000313" key="7">
    <source>
        <dbReference type="Proteomes" id="UP000298061"/>
    </source>
</evidence>
<dbReference type="OrthoDB" id="72772at2759"/>
<sequence length="296" mass="32590">MAIMQPGHQIVFSARPGSITTLRGVRDGKISSIVDTQQSLQGVVHEIDNLLAADETAALRREIREREARVAQYRTDSDSVRTKSESLSASIAAKRESLRCRRETLAQARQLENEALSSRQLREEEIAEERSRVQDLHNRIRPVRITLVSTLASIFPIDLLSGPDLLYTILQVPLPIPLGTTDPAPPLSLPSHKEVTEDAVATALGYAALVVQLLAVYLNKGLVYPITPKSTGPGHAPYSAEPEEPLTHTHRRRRRATTNQHVEVVGVTFILRIRIGDAEFASLIACVFDFDTAGSV</sequence>
<protein>
    <recommendedName>
        <fullName evidence="2">Autophagy-related protein 14</fullName>
    </recommendedName>
</protein>
<evidence type="ECO:0000256" key="3">
    <source>
        <dbReference type="ARBA" id="ARBA00023054"/>
    </source>
</evidence>
<name>A0A4Y9ZZ20_9AGAM</name>
<dbReference type="EMBL" id="SFCI01000384">
    <property type="protein sequence ID" value="TFY80146.1"/>
    <property type="molecule type" value="Genomic_DNA"/>
</dbReference>
<gene>
    <name evidence="6" type="ORF">EWM64_g3871</name>
</gene>
<evidence type="ECO:0000256" key="4">
    <source>
        <dbReference type="SAM" id="Coils"/>
    </source>
</evidence>
<comment type="similarity">
    <text evidence="1">Belongs to the ATG14 family.</text>
</comment>
<evidence type="ECO:0000313" key="6">
    <source>
        <dbReference type="EMBL" id="TFY80146.1"/>
    </source>
</evidence>
<dbReference type="GO" id="GO:0035493">
    <property type="term" value="P:SNARE complex assembly"/>
    <property type="evidence" value="ECO:0007669"/>
    <property type="project" value="TreeGrafter"/>
</dbReference>
<dbReference type="PANTHER" id="PTHR15157">
    <property type="entry name" value="UV RADIATION RESISTANCE-ASSOCIATED GENE PROTEIN"/>
    <property type="match status" value="1"/>
</dbReference>
<dbReference type="AlphaFoldDB" id="A0A4Y9ZZ20"/>
<dbReference type="PANTHER" id="PTHR15157:SF5">
    <property type="entry name" value="UV RADIATION RESISTANCE-ASSOCIATED GENE PROTEIN"/>
    <property type="match status" value="1"/>
</dbReference>
<dbReference type="Proteomes" id="UP000298061">
    <property type="component" value="Unassembled WGS sequence"/>
</dbReference>
<organism evidence="6 7">
    <name type="scientific">Hericium alpestre</name>
    <dbReference type="NCBI Taxonomy" id="135208"/>
    <lineage>
        <taxon>Eukaryota</taxon>
        <taxon>Fungi</taxon>
        <taxon>Dikarya</taxon>
        <taxon>Basidiomycota</taxon>
        <taxon>Agaricomycotina</taxon>
        <taxon>Agaricomycetes</taxon>
        <taxon>Russulales</taxon>
        <taxon>Hericiaceae</taxon>
        <taxon>Hericium</taxon>
    </lineage>
</organism>
<comment type="caution">
    <text evidence="6">The sequence shown here is derived from an EMBL/GenBank/DDBJ whole genome shotgun (WGS) entry which is preliminary data.</text>
</comment>
<keyword evidence="3 4" id="KW-0175">Coiled coil</keyword>
<feature type="coiled-coil region" evidence="4">
    <location>
        <begin position="108"/>
        <end position="139"/>
    </location>
</feature>
<dbReference type="GO" id="GO:0005768">
    <property type="term" value="C:endosome"/>
    <property type="evidence" value="ECO:0007669"/>
    <property type="project" value="TreeGrafter"/>
</dbReference>
<evidence type="ECO:0000256" key="2">
    <source>
        <dbReference type="ARBA" id="ARBA00013807"/>
    </source>
</evidence>
<evidence type="ECO:0000256" key="1">
    <source>
        <dbReference type="ARBA" id="ARBA00009574"/>
    </source>
</evidence>
<accession>A0A4Y9ZZ20</accession>